<dbReference type="Pfam" id="PF20451">
    <property type="entry name" value="Calmod_bind_M"/>
    <property type="match status" value="1"/>
</dbReference>
<reference evidence="12 13" key="1">
    <citation type="submission" date="2024-01" db="EMBL/GenBank/DDBJ databases">
        <title>The genomes of 5 underutilized Papilionoideae crops provide insights into root nodulation and disease resistance.</title>
        <authorList>
            <person name="Yuan L."/>
        </authorList>
    </citation>
    <scope>NUCLEOTIDE SEQUENCE [LARGE SCALE GENOMIC DNA]</scope>
    <source>
        <strain evidence="12">LY-2023</strain>
        <tissue evidence="12">Leaf</tissue>
    </source>
</reference>
<comment type="caution">
    <text evidence="12">The sequence shown here is derived from an EMBL/GenBank/DDBJ whole genome shotgun (WGS) entry which is preliminary data.</text>
</comment>
<comment type="subcellular location">
    <subcellularLocation>
        <location evidence="1">Nucleus</location>
    </subcellularLocation>
</comment>
<evidence type="ECO:0000259" key="11">
    <source>
        <dbReference type="Pfam" id="PF20452"/>
    </source>
</evidence>
<feature type="domain" description="Calmodulin binding protein C-terminal" evidence="11">
    <location>
        <begin position="325"/>
        <end position="384"/>
    </location>
</feature>
<evidence type="ECO:0000256" key="4">
    <source>
        <dbReference type="ARBA" id="ARBA00023125"/>
    </source>
</evidence>
<evidence type="ECO:0000256" key="1">
    <source>
        <dbReference type="ARBA" id="ARBA00004123"/>
    </source>
</evidence>
<evidence type="ECO:0000256" key="5">
    <source>
        <dbReference type="ARBA" id="ARBA00023159"/>
    </source>
</evidence>
<evidence type="ECO:0000259" key="10">
    <source>
        <dbReference type="Pfam" id="PF20451"/>
    </source>
</evidence>
<dbReference type="GO" id="GO:0005516">
    <property type="term" value="F:calmodulin binding"/>
    <property type="evidence" value="ECO:0007669"/>
    <property type="project" value="InterPro"/>
</dbReference>
<dbReference type="AlphaFoldDB" id="A0AAN9II06"/>
<dbReference type="Pfam" id="PF07887">
    <property type="entry name" value="Calmodulin_bind"/>
    <property type="match status" value="1"/>
</dbReference>
<evidence type="ECO:0000256" key="8">
    <source>
        <dbReference type="SAM" id="MobiDB-lite"/>
    </source>
</evidence>
<feature type="domain" description="Calmodulin binding protein-like N-terminal" evidence="9">
    <location>
        <begin position="93"/>
        <end position="240"/>
    </location>
</feature>
<organism evidence="12 13">
    <name type="scientific">Clitoria ternatea</name>
    <name type="common">Butterfly pea</name>
    <dbReference type="NCBI Taxonomy" id="43366"/>
    <lineage>
        <taxon>Eukaryota</taxon>
        <taxon>Viridiplantae</taxon>
        <taxon>Streptophyta</taxon>
        <taxon>Embryophyta</taxon>
        <taxon>Tracheophyta</taxon>
        <taxon>Spermatophyta</taxon>
        <taxon>Magnoliopsida</taxon>
        <taxon>eudicotyledons</taxon>
        <taxon>Gunneridae</taxon>
        <taxon>Pentapetalae</taxon>
        <taxon>rosids</taxon>
        <taxon>fabids</taxon>
        <taxon>Fabales</taxon>
        <taxon>Fabaceae</taxon>
        <taxon>Papilionoideae</taxon>
        <taxon>50 kb inversion clade</taxon>
        <taxon>NPAAA clade</taxon>
        <taxon>indigoferoid/millettioid clade</taxon>
        <taxon>Phaseoleae</taxon>
        <taxon>Clitoria</taxon>
    </lineage>
</organism>
<sequence length="578" mass="65172">MVSNRQSCEKHGGDGRDRRVPIQESRHGHGDTKQATKSGLRNVIKGLWTNDHELYLESSIRRVVREEVERKIQEQLCPREMVDQTGTSRATPLELRFISKFPENIFTHINMLAEDKTPIKIVLFDVRSQAVLNAGPLSSIKVEICALNGEFGVNGSENWTEGEFNVNILRERDGKRPLLNGDRFITLKNGVGCISKIMFTDNSRWIRCRKFSLGAKVVQPTSSEVNIKEGISEPFVVKDHRGESYKKHYPPSLNDEVWRLEKIAKDGKIHERLSLHGTYTVQDLLRLHTTNPSSLLEVVGKIQRKSWLAIIEHALTCVIDDDKPYVYHTAEQSISLLFNSIYVLVGVTFDGQNYRSLDTLTPTEKHLVEILRQHAYKNVNNFKPIDNISLSCLRPSELGAGQSNATEQGLQRFNISIPQEDHLGTWLGFGEPYASTSYIDKGIHNYQTYANPLPDVREMTLNSSIKGEFFSGLHIEGDAWVPNGSHLPVVQSGYSTENVNSQIQFTNCCPPWITFQQENGFYFASSNGADFCHSHFSNSTVNVSSCGKSKALWYKIRSAVKCDTLVGRDSAAKRNAKL</sequence>
<evidence type="ECO:0000256" key="7">
    <source>
        <dbReference type="ARBA" id="ARBA00023242"/>
    </source>
</evidence>
<evidence type="ECO:0000256" key="3">
    <source>
        <dbReference type="ARBA" id="ARBA00023015"/>
    </source>
</evidence>
<dbReference type="GO" id="GO:0043565">
    <property type="term" value="F:sequence-specific DNA binding"/>
    <property type="evidence" value="ECO:0007669"/>
    <property type="project" value="TreeGrafter"/>
</dbReference>
<dbReference type="InterPro" id="IPR046831">
    <property type="entry name" value="Calmodulin_bind_N"/>
</dbReference>
<dbReference type="InterPro" id="IPR046830">
    <property type="entry name" value="Calmod_bind_M"/>
</dbReference>
<gene>
    <name evidence="12" type="ORF">RJT34_23011</name>
</gene>
<dbReference type="GO" id="GO:0080142">
    <property type="term" value="P:regulation of salicylic acid biosynthetic process"/>
    <property type="evidence" value="ECO:0007669"/>
    <property type="project" value="TreeGrafter"/>
</dbReference>
<dbReference type="InterPro" id="IPR012416">
    <property type="entry name" value="CBP60"/>
</dbReference>
<name>A0AAN9II06_CLITE</name>
<evidence type="ECO:0000256" key="6">
    <source>
        <dbReference type="ARBA" id="ARBA00023163"/>
    </source>
</evidence>
<feature type="region of interest" description="Disordered" evidence="8">
    <location>
        <begin position="1"/>
        <end position="36"/>
    </location>
</feature>
<evidence type="ECO:0008006" key="14">
    <source>
        <dbReference type="Google" id="ProtNLM"/>
    </source>
</evidence>
<dbReference type="PANTHER" id="PTHR31713:SF92">
    <property type="entry name" value="CALMODULIN-BINDING PROTEIN"/>
    <property type="match status" value="1"/>
</dbReference>
<dbReference type="GO" id="GO:0003700">
    <property type="term" value="F:DNA-binding transcription factor activity"/>
    <property type="evidence" value="ECO:0007669"/>
    <property type="project" value="TreeGrafter"/>
</dbReference>
<dbReference type="Proteomes" id="UP001359559">
    <property type="component" value="Unassembled WGS sequence"/>
</dbReference>
<evidence type="ECO:0000313" key="13">
    <source>
        <dbReference type="Proteomes" id="UP001359559"/>
    </source>
</evidence>
<keyword evidence="4" id="KW-0238">DNA-binding</keyword>
<proteinExistence type="inferred from homology"/>
<evidence type="ECO:0000259" key="9">
    <source>
        <dbReference type="Pfam" id="PF07887"/>
    </source>
</evidence>
<keyword evidence="13" id="KW-1185">Reference proteome</keyword>
<keyword evidence="7" id="KW-0539">Nucleus</keyword>
<comment type="similarity">
    <text evidence="2">Belongs to the plant ACBP60 protein family.</text>
</comment>
<keyword evidence="6" id="KW-0804">Transcription</keyword>
<keyword evidence="3" id="KW-0805">Transcription regulation</keyword>
<accession>A0AAN9II06</accession>
<dbReference type="EMBL" id="JAYKXN010000006">
    <property type="protein sequence ID" value="KAK7277990.1"/>
    <property type="molecule type" value="Genomic_DNA"/>
</dbReference>
<dbReference type="PANTHER" id="PTHR31713">
    <property type="entry name" value="OS02G0177800 PROTEIN"/>
    <property type="match status" value="1"/>
</dbReference>
<dbReference type="InterPro" id="IPR046829">
    <property type="entry name" value="Calmod_bind_C"/>
</dbReference>
<protein>
    <recommendedName>
        <fullName evidence="14">Calmodulin-binding protein</fullName>
    </recommendedName>
</protein>
<evidence type="ECO:0000256" key="2">
    <source>
        <dbReference type="ARBA" id="ARBA00007214"/>
    </source>
</evidence>
<feature type="compositionally biased region" description="Basic and acidic residues" evidence="8">
    <location>
        <begin position="7"/>
        <end position="34"/>
    </location>
</feature>
<dbReference type="Pfam" id="PF20452">
    <property type="entry name" value="Calmod_bind_C"/>
    <property type="match status" value="1"/>
</dbReference>
<dbReference type="GO" id="GO:0005634">
    <property type="term" value="C:nucleus"/>
    <property type="evidence" value="ECO:0007669"/>
    <property type="project" value="UniProtKB-SubCell"/>
</dbReference>
<keyword evidence="5" id="KW-0010">Activator</keyword>
<feature type="domain" description="Calmodulin binding protein central" evidence="10">
    <location>
        <begin position="253"/>
        <end position="317"/>
    </location>
</feature>
<evidence type="ECO:0000313" key="12">
    <source>
        <dbReference type="EMBL" id="KAK7277990.1"/>
    </source>
</evidence>